<gene>
    <name evidence="5" type="ORF">GUJ93_ZPchr0013g35771</name>
</gene>
<protein>
    <submittedName>
        <fullName evidence="5">Uncharacterized protein</fullName>
    </submittedName>
</protein>
<evidence type="ECO:0000256" key="4">
    <source>
        <dbReference type="SAM" id="MobiDB-lite"/>
    </source>
</evidence>
<accession>A0A8J6BYC1</accession>
<feature type="region of interest" description="Disordered" evidence="4">
    <location>
        <begin position="44"/>
        <end position="65"/>
    </location>
</feature>
<dbReference type="PROSITE" id="PS50082">
    <property type="entry name" value="WD_REPEATS_2"/>
    <property type="match status" value="1"/>
</dbReference>
<comment type="caution">
    <text evidence="5">The sequence shown here is derived from an EMBL/GenBank/DDBJ whole genome shotgun (WGS) entry which is preliminary data.</text>
</comment>
<dbReference type="PANTHER" id="PTHR15574:SF40">
    <property type="entry name" value="WD AND TETRATRICOPEPTIDE REPEATS PROTEIN 1"/>
    <property type="match status" value="1"/>
</dbReference>
<dbReference type="InterPro" id="IPR001680">
    <property type="entry name" value="WD40_rpt"/>
</dbReference>
<evidence type="ECO:0000256" key="3">
    <source>
        <dbReference type="PROSITE-ProRule" id="PRU00221"/>
    </source>
</evidence>
<proteinExistence type="predicted"/>
<sequence length="273" mass="30411">MKKVEDIKERIFSAELENNKKGQVGNTNNDARLGRLRSLSDLLFRSDASGSSSQEGREDSDYDDEMELDFETSVSGDESRDSDPGLVRGSLSLRFHRRDCQTDEHSGENGSVGSTHNNDSAYQPEVAIDMKQRYVAHCNVGTDIKQASFLGEQGEFIASGSDDGRWFIWDKRTGRLIKMLVGDGAVVNCIQSHPYDCAVATSGIDNTIKLWTPDVNATSIDDGPEIDVSSVIENNQRKLSRSRENLLPFELLERFRMHEFAEGSLHPLECAQS</sequence>
<dbReference type="EMBL" id="JAAALK010000079">
    <property type="protein sequence ID" value="KAG8097136.1"/>
    <property type="molecule type" value="Genomic_DNA"/>
</dbReference>
<evidence type="ECO:0000313" key="5">
    <source>
        <dbReference type="EMBL" id="KAG8097136.1"/>
    </source>
</evidence>
<reference evidence="5" key="2">
    <citation type="submission" date="2021-02" db="EMBL/GenBank/DDBJ databases">
        <authorList>
            <person name="Kimball J.A."/>
            <person name="Haas M.W."/>
            <person name="Macchietto M."/>
            <person name="Kono T."/>
            <person name="Duquette J."/>
            <person name="Shao M."/>
        </authorList>
    </citation>
    <scope>NUCLEOTIDE SEQUENCE</scope>
    <source>
        <tissue evidence="5">Fresh leaf tissue</tissue>
    </source>
</reference>
<name>A0A8J6BYC1_ZIZPA</name>
<reference evidence="5" key="1">
    <citation type="journal article" date="2021" name="bioRxiv">
        <title>Whole Genome Assembly and Annotation of Northern Wild Rice, Zizania palustris L., Supports a Whole Genome Duplication in the Zizania Genus.</title>
        <authorList>
            <person name="Haas M."/>
            <person name="Kono T."/>
            <person name="Macchietto M."/>
            <person name="Millas R."/>
            <person name="McGilp L."/>
            <person name="Shao M."/>
            <person name="Duquette J."/>
            <person name="Hirsch C.N."/>
            <person name="Kimball J."/>
        </authorList>
    </citation>
    <scope>NUCLEOTIDE SEQUENCE</scope>
    <source>
        <tissue evidence="5">Fresh leaf tissue</tissue>
    </source>
</reference>
<feature type="repeat" description="WD" evidence="3">
    <location>
        <begin position="180"/>
        <end position="211"/>
    </location>
</feature>
<dbReference type="GO" id="GO:0005737">
    <property type="term" value="C:cytoplasm"/>
    <property type="evidence" value="ECO:0007669"/>
    <property type="project" value="TreeGrafter"/>
</dbReference>
<dbReference type="GO" id="GO:0080008">
    <property type="term" value="C:Cul4-RING E3 ubiquitin ligase complex"/>
    <property type="evidence" value="ECO:0007669"/>
    <property type="project" value="TreeGrafter"/>
</dbReference>
<feature type="region of interest" description="Disordered" evidence="4">
    <location>
        <begin position="99"/>
        <end position="120"/>
    </location>
</feature>
<keyword evidence="6" id="KW-1185">Reference proteome</keyword>
<keyword evidence="1 3" id="KW-0853">WD repeat</keyword>
<dbReference type="SMART" id="SM00320">
    <property type="entry name" value="WD40"/>
    <property type="match status" value="2"/>
</dbReference>
<organism evidence="5 6">
    <name type="scientific">Zizania palustris</name>
    <name type="common">Northern wild rice</name>
    <dbReference type="NCBI Taxonomy" id="103762"/>
    <lineage>
        <taxon>Eukaryota</taxon>
        <taxon>Viridiplantae</taxon>
        <taxon>Streptophyta</taxon>
        <taxon>Embryophyta</taxon>
        <taxon>Tracheophyta</taxon>
        <taxon>Spermatophyta</taxon>
        <taxon>Magnoliopsida</taxon>
        <taxon>Liliopsida</taxon>
        <taxon>Poales</taxon>
        <taxon>Poaceae</taxon>
        <taxon>BOP clade</taxon>
        <taxon>Oryzoideae</taxon>
        <taxon>Oryzeae</taxon>
        <taxon>Zizaniinae</taxon>
        <taxon>Zizania</taxon>
    </lineage>
</organism>
<keyword evidence="2" id="KW-0677">Repeat</keyword>
<dbReference type="Pfam" id="PF00400">
    <property type="entry name" value="WD40"/>
    <property type="match status" value="2"/>
</dbReference>
<feature type="compositionally biased region" description="Polar residues" evidence="4">
    <location>
        <begin position="108"/>
        <end position="120"/>
    </location>
</feature>
<dbReference type="InterPro" id="IPR045151">
    <property type="entry name" value="DCAF8"/>
</dbReference>
<dbReference type="OrthoDB" id="4869960at2759"/>
<evidence type="ECO:0000313" key="6">
    <source>
        <dbReference type="Proteomes" id="UP000729402"/>
    </source>
</evidence>
<dbReference type="GO" id="GO:0045717">
    <property type="term" value="P:negative regulation of fatty acid biosynthetic process"/>
    <property type="evidence" value="ECO:0007669"/>
    <property type="project" value="TreeGrafter"/>
</dbReference>
<dbReference type="AlphaFoldDB" id="A0A8J6BYC1"/>
<evidence type="ECO:0000256" key="1">
    <source>
        <dbReference type="ARBA" id="ARBA00022574"/>
    </source>
</evidence>
<dbReference type="Proteomes" id="UP000729402">
    <property type="component" value="Unassembled WGS sequence"/>
</dbReference>
<evidence type="ECO:0000256" key="2">
    <source>
        <dbReference type="ARBA" id="ARBA00022737"/>
    </source>
</evidence>
<dbReference type="PANTHER" id="PTHR15574">
    <property type="entry name" value="WD REPEAT DOMAIN-CONTAINING FAMILY"/>
    <property type="match status" value="1"/>
</dbReference>